<dbReference type="Pfam" id="PF00753">
    <property type="entry name" value="Lactamase_B"/>
    <property type="match status" value="1"/>
</dbReference>
<evidence type="ECO:0000313" key="10">
    <source>
        <dbReference type="Proteomes" id="UP001055658"/>
    </source>
</evidence>
<dbReference type="InterPro" id="IPR035680">
    <property type="entry name" value="Clx_II_MBL"/>
</dbReference>
<evidence type="ECO:0000256" key="7">
    <source>
        <dbReference type="HAMAP-Rule" id="MF_01374"/>
    </source>
</evidence>
<keyword evidence="10" id="KW-1185">Reference proteome</keyword>
<evidence type="ECO:0000256" key="5">
    <source>
        <dbReference type="ARBA" id="ARBA00022801"/>
    </source>
</evidence>
<evidence type="ECO:0000256" key="6">
    <source>
        <dbReference type="ARBA" id="ARBA00022833"/>
    </source>
</evidence>
<evidence type="ECO:0000256" key="2">
    <source>
        <dbReference type="ARBA" id="ARBA00004963"/>
    </source>
</evidence>
<dbReference type="PANTHER" id="PTHR43705">
    <property type="entry name" value="HYDROXYACYLGLUTATHIONE HYDROLASE"/>
    <property type="match status" value="1"/>
</dbReference>
<dbReference type="InterPro" id="IPR001279">
    <property type="entry name" value="Metallo-B-lactamas"/>
</dbReference>
<evidence type="ECO:0000256" key="1">
    <source>
        <dbReference type="ARBA" id="ARBA00001623"/>
    </source>
</evidence>
<keyword evidence="6 7" id="KW-0862">Zinc</keyword>
<dbReference type="InterPro" id="IPR050110">
    <property type="entry name" value="Glyoxalase_II_hydrolase"/>
</dbReference>
<organism evidence="9 10">
    <name type="scientific">Microbulbifer variabilis</name>
    <dbReference type="NCBI Taxonomy" id="266805"/>
    <lineage>
        <taxon>Bacteria</taxon>
        <taxon>Pseudomonadati</taxon>
        <taxon>Pseudomonadota</taxon>
        <taxon>Gammaproteobacteria</taxon>
        <taxon>Cellvibrionales</taxon>
        <taxon>Microbulbiferaceae</taxon>
        <taxon>Microbulbifer</taxon>
    </lineage>
</organism>
<dbReference type="InterPro" id="IPR036866">
    <property type="entry name" value="RibonucZ/Hydroxyglut_hydro"/>
</dbReference>
<feature type="binding site" evidence="7">
    <location>
        <position position="55"/>
    </location>
    <ligand>
        <name>Zn(2+)</name>
        <dbReference type="ChEBI" id="CHEBI:29105"/>
        <label>2</label>
    </ligand>
</feature>
<proteinExistence type="inferred from homology"/>
<dbReference type="PIRSF" id="PIRSF005457">
    <property type="entry name" value="Glx"/>
    <property type="match status" value="1"/>
</dbReference>
<dbReference type="SMART" id="SM00849">
    <property type="entry name" value="Lactamase_B"/>
    <property type="match status" value="1"/>
</dbReference>
<dbReference type="EMBL" id="CP092418">
    <property type="protein sequence ID" value="USD23033.1"/>
    <property type="molecule type" value="Genomic_DNA"/>
</dbReference>
<comment type="pathway">
    <text evidence="2 7">Secondary metabolite metabolism; methylglyoxal degradation; (R)-lactate from methylglyoxal: step 2/2.</text>
</comment>
<feature type="binding site" evidence="7">
    <location>
        <position position="56"/>
    </location>
    <ligand>
        <name>Zn(2+)</name>
        <dbReference type="ChEBI" id="CHEBI:29105"/>
        <label>2</label>
    </ligand>
</feature>
<feature type="binding site" evidence="7">
    <location>
        <position position="53"/>
    </location>
    <ligand>
        <name>Zn(2+)</name>
        <dbReference type="ChEBI" id="CHEBI:29105"/>
        <label>1</label>
    </ligand>
</feature>
<keyword evidence="5 7" id="KW-0378">Hydrolase</keyword>
<dbReference type="Gene3D" id="3.60.15.10">
    <property type="entry name" value="Ribonuclease Z/Hydroxyacylglutathione hydrolase-like"/>
    <property type="match status" value="1"/>
</dbReference>
<comment type="function">
    <text evidence="7">Thiolesterase that catalyzes the hydrolysis of S-D-lactoyl-glutathione to form glutathione and D-lactic acid.</text>
</comment>
<dbReference type="PANTHER" id="PTHR43705:SF1">
    <property type="entry name" value="HYDROXYACYLGLUTATHIONE HYDROLASE GLOB"/>
    <property type="match status" value="1"/>
</dbReference>
<feature type="binding site" evidence="7">
    <location>
        <position position="169"/>
    </location>
    <ligand>
        <name>Zn(2+)</name>
        <dbReference type="ChEBI" id="CHEBI:29105"/>
        <label>2</label>
    </ligand>
</feature>
<dbReference type="CDD" id="cd07723">
    <property type="entry name" value="hydroxyacylglutathione_hydrolase_MBL-fold"/>
    <property type="match status" value="1"/>
</dbReference>
<evidence type="ECO:0000313" key="9">
    <source>
        <dbReference type="EMBL" id="USD23033.1"/>
    </source>
</evidence>
<evidence type="ECO:0000259" key="8">
    <source>
        <dbReference type="SMART" id="SM00849"/>
    </source>
</evidence>
<feature type="binding site" evidence="7">
    <location>
        <position position="105"/>
    </location>
    <ligand>
        <name>Zn(2+)</name>
        <dbReference type="ChEBI" id="CHEBI:29105"/>
        <label>1</label>
    </ligand>
</feature>
<dbReference type="InterPro" id="IPR032282">
    <property type="entry name" value="HAGH_C"/>
</dbReference>
<evidence type="ECO:0000256" key="3">
    <source>
        <dbReference type="ARBA" id="ARBA00006759"/>
    </source>
</evidence>
<accession>A0ABY4VIP1</accession>
<evidence type="ECO:0000256" key="4">
    <source>
        <dbReference type="ARBA" id="ARBA00022723"/>
    </source>
</evidence>
<feature type="domain" description="Metallo-beta-lactamase" evidence="8">
    <location>
        <begin position="12"/>
        <end position="169"/>
    </location>
</feature>
<dbReference type="RefSeq" id="WP_252085384.1">
    <property type="nucleotide sequence ID" value="NZ_CP092418.1"/>
</dbReference>
<dbReference type="Proteomes" id="UP001055658">
    <property type="component" value="Chromosome"/>
</dbReference>
<dbReference type="Pfam" id="PF16123">
    <property type="entry name" value="HAGH_C"/>
    <property type="match status" value="1"/>
</dbReference>
<name>A0ABY4VIP1_9GAMM</name>
<dbReference type="SUPFAM" id="SSF56281">
    <property type="entry name" value="Metallo-hydrolase/oxidoreductase"/>
    <property type="match status" value="1"/>
</dbReference>
<protein>
    <recommendedName>
        <fullName evidence="7">Hydroxyacylglutathione hydrolase</fullName>
        <ecNumber evidence="7">3.1.2.6</ecNumber>
    </recommendedName>
    <alternativeName>
        <fullName evidence="7">Glyoxalase II</fullName>
        <shortName evidence="7">Glx II</shortName>
    </alternativeName>
</protein>
<reference evidence="9" key="1">
    <citation type="submission" date="2022-02" db="EMBL/GenBank/DDBJ databases">
        <title>Coral-associated bacteria.</title>
        <authorList>
            <person name="Tang K."/>
            <person name="Wang X."/>
        </authorList>
    </citation>
    <scope>NUCLEOTIDE SEQUENCE</scope>
    <source>
        <strain evidence="9">SCSIO 43006</strain>
    </source>
</reference>
<comment type="similarity">
    <text evidence="3 7">Belongs to the metallo-beta-lactamase superfamily. Glyoxalase II family.</text>
</comment>
<comment type="subunit">
    <text evidence="7">Monomer.</text>
</comment>
<keyword evidence="4 7" id="KW-0479">Metal-binding</keyword>
<sequence>MLSVTPIPALNDNYIWHLEKDGEHWVVDPGEAEPVIKTLGEAPLSGILITHHHYDHTGGIKTLHKHYECPVFGPESIKGVTNPIADGDTFLLLGLPTEVRGIPGHTLDHLAIILKEESASGSRQPHLFCGDTLFAAGCGRIFEGTPKQMLNSLQMLTKLPKHTLVYCAHEYTLSNLRFAHTVEPGNTAVSERLAHTQTLRQSGEPTLPSSISEELATNPFLRCQFPEVAQSGAHHLGRETPEELSEVEIFSSLRDWKDHF</sequence>
<dbReference type="EC" id="3.1.2.6" evidence="7"/>
<dbReference type="NCBIfam" id="TIGR03413">
    <property type="entry name" value="GSH_gloB"/>
    <property type="match status" value="1"/>
</dbReference>
<dbReference type="GO" id="GO:0004416">
    <property type="term" value="F:hydroxyacylglutathione hydrolase activity"/>
    <property type="evidence" value="ECO:0007669"/>
    <property type="project" value="UniProtKB-EC"/>
</dbReference>
<feature type="binding site" evidence="7">
    <location>
        <position position="131"/>
    </location>
    <ligand>
        <name>Zn(2+)</name>
        <dbReference type="ChEBI" id="CHEBI:29105"/>
        <label>1</label>
    </ligand>
</feature>
<dbReference type="InterPro" id="IPR017782">
    <property type="entry name" value="Hydroxyacylglutathione_Hdrlase"/>
</dbReference>
<gene>
    <name evidence="7 9" type="primary">gloB</name>
    <name evidence="9" type="ORF">MJO52_07850</name>
</gene>
<feature type="binding site" evidence="7">
    <location>
        <position position="131"/>
    </location>
    <ligand>
        <name>Zn(2+)</name>
        <dbReference type="ChEBI" id="CHEBI:29105"/>
        <label>2</label>
    </ligand>
</feature>
<dbReference type="HAMAP" id="MF_01374">
    <property type="entry name" value="Glyoxalase_2"/>
    <property type="match status" value="1"/>
</dbReference>
<comment type="cofactor">
    <cofactor evidence="7">
        <name>Zn(2+)</name>
        <dbReference type="ChEBI" id="CHEBI:29105"/>
    </cofactor>
    <text evidence="7">Binds 2 Zn(2+) ions per subunit.</text>
</comment>
<feature type="binding site" evidence="7">
    <location>
        <position position="51"/>
    </location>
    <ligand>
        <name>Zn(2+)</name>
        <dbReference type="ChEBI" id="CHEBI:29105"/>
        <label>1</label>
    </ligand>
</feature>
<comment type="catalytic activity">
    <reaction evidence="1 7">
        <text>an S-(2-hydroxyacyl)glutathione + H2O = a 2-hydroxy carboxylate + glutathione + H(+)</text>
        <dbReference type="Rhea" id="RHEA:21864"/>
        <dbReference type="ChEBI" id="CHEBI:15377"/>
        <dbReference type="ChEBI" id="CHEBI:15378"/>
        <dbReference type="ChEBI" id="CHEBI:57925"/>
        <dbReference type="ChEBI" id="CHEBI:58896"/>
        <dbReference type="ChEBI" id="CHEBI:71261"/>
        <dbReference type="EC" id="3.1.2.6"/>
    </reaction>
</comment>